<dbReference type="Proteomes" id="UP000241912">
    <property type="component" value="Unassembled WGS sequence"/>
</dbReference>
<feature type="binding site" evidence="5">
    <location>
        <begin position="182"/>
        <end position="185"/>
    </location>
    <ligand>
        <name>substrate</name>
    </ligand>
</feature>
<keyword evidence="3 5" id="KW-0949">S-adenosyl-L-methionine</keyword>
<dbReference type="GO" id="GO:0003676">
    <property type="term" value="F:nucleic acid binding"/>
    <property type="evidence" value="ECO:0007669"/>
    <property type="project" value="InterPro"/>
</dbReference>
<dbReference type="Gene3D" id="1.10.8.10">
    <property type="entry name" value="DNA helicase RuvA subunit, C-terminal domain"/>
    <property type="match status" value="1"/>
</dbReference>
<dbReference type="EMBL" id="PXXU01000023">
    <property type="protein sequence ID" value="PSJ17319.1"/>
    <property type="molecule type" value="Genomic_DNA"/>
</dbReference>
<evidence type="ECO:0000256" key="2">
    <source>
        <dbReference type="ARBA" id="ARBA00022679"/>
    </source>
</evidence>
<dbReference type="PROSITE" id="PS00092">
    <property type="entry name" value="N6_MTASE"/>
    <property type="match status" value="1"/>
</dbReference>
<dbReference type="FunFam" id="3.40.50.150:FF:000053">
    <property type="entry name" value="Release factor glutamine methyltransferase"/>
    <property type="match status" value="1"/>
</dbReference>
<protein>
    <recommendedName>
        <fullName evidence="5">Release factor glutamine methyltransferase</fullName>
        <shortName evidence="5">RF MTase</shortName>
        <ecNumber evidence="5">2.1.1.297</ecNumber>
    </recommendedName>
    <alternativeName>
        <fullName evidence="5">N5-glutamine methyltransferase PrmC</fullName>
    </alternativeName>
    <alternativeName>
        <fullName evidence="5">Protein-(glutamine-N5) MTase PrmC</fullName>
    </alternativeName>
    <alternativeName>
        <fullName evidence="5">Protein-glutamine N-methyltransferase PrmC</fullName>
    </alternativeName>
</protein>
<reference evidence="8 9" key="1">
    <citation type="submission" date="2018-03" db="EMBL/GenBank/DDBJ databases">
        <title>Draft genome of Nitrosomonas supralitoralis APG5.</title>
        <authorList>
            <person name="Urakawa H."/>
            <person name="Lopez J.V."/>
        </authorList>
    </citation>
    <scope>NUCLEOTIDE SEQUENCE [LARGE SCALE GENOMIC DNA]</scope>
    <source>
        <strain evidence="8 9">APG5</strain>
    </source>
</reference>
<evidence type="ECO:0000256" key="4">
    <source>
        <dbReference type="ARBA" id="ARBA00048391"/>
    </source>
</evidence>
<feature type="domain" description="Release factor glutamine methyltransferase N-terminal" evidence="7">
    <location>
        <begin position="7"/>
        <end position="71"/>
    </location>
</feature>
<feature type="binding site" evidence="5">
    <location>
        <position position="167"/>
    </location>
    <ligand>
        <name>S-adenosyl-L-methionine</name>
        <dbReference type="ChEBI" id="CHEBI:59789"/>
    </ligand>
</feature>
<dbReference type="EC" id="2.1.1.297" evidence="5"/>
<evidence type="ECO:0000259" key="6">
    <source>
        <dbReference type="Pfam" id="PF13847"/>
    </source>
</evidence>
<dbReference type="GO" id="GO:0032259">
    <property type="term" value="P:methylation"/>
    <property type="evidence" value="ECO:0007669"/>
    <property type="project" value="UniProtKB-KW"/>
</dbReference>
<organism evidence="8 9">
    <name type="scientific">Nitrosomonas supralitoralis</name>
    <dbReference type="NCBI Taxonomy" id="2116706"/>
    <lineage>
        <taxon>Bacteria</taxon>
        <taxon>Pseudomonadati</taxon>
        <taxon>Pseudomonadota</taxon>
        <taxon>Betaproteobacteria</taxon>
        <taxon>Nitrosomonadales</taxon>
        <taxon>Nitrosomonadaceae</taxon>
        <taxon>Nitrosomonas</taxon>
    </lineage>
</organism>
<keyword evidence="1 5" id="KW-0489">Methyltransferase</keyword>
<dbReference type="NCBIfam" id="TIGR00536">
    <property type="entry name" value="hemK_fam"/>
    <property type="match status" value="1"/>
</dbReference>
<comment type="caution">
    <text evidence="8">The sequence shown here is derived from an EMBL/GenBank/DDBJ whole genome shotgun (WGS) entry which is preliminary data.</text>
</comment>
<dbReference type="Gene3D" id="3.40.50.150">
    <property type="entry name" value="Vaccinia Virus protein VP39"/>
    <property type="match status" value="1"/>
</dbReference>
<dbReference type="InterPro" id="IPR050320">
    <property type="entry name" value="N5-glutamine_MTase"/>
</dbReference>
<comment type="catalytic activity">
    <reaction evidence="4 5">
        <text>L-glutaminyl-[peptide chain release factor] + S-adenosyl-L-methionine = N(5)-methyl-L-glutaminyl-[peptide chain release factor] + S-adenosyl-L-homocysteine + H(+)</text>
        <dbReference type="Rhea" id="RHEA:42896"/>
        <dbReference type="Rhea" id="RHEA-COMP:10271"/>
        <dbReference type="Rhea" id="RHEA-COMP:10272"/>
        <dbReference type="ChEBI" id="CHEBI:15378"/>
        <dbReference type="ChEBI" id="CHEBI:30011"/>
        <dbReference type="ChEBI" id="CHEBI:57856"/>
        <dbReference type="ChEBI" id="CHEBI:59789"/>
        <dbReference type="ChEBI" id="CHEBI:61891"/>
        <dbReference type="EC" id="2.1.1.297"/>
    </reaction>
</comment>
<keyword evidence="9" id="KW-1185">Reference proteome</keyword>
<dbReference type="InterPro" id="IPR002052">
    <property type="entry name" value="DNA_methylase_N6_adenine_CS"/>
</dbReference>
<dbReference type="InterPro" id="IPR040758">
    <property type="entry name" value="PrmC_N"/>
</dbReference>
<feature type="binding site" evidence="5">
    <location>
        <position position="139"/>
    </location>
    <ligand>
        <name>S-adenosyl-L-methionine</name>
        <dbReference type="ChEBI" id="CHEBI:59789"/>
    </ligand>
</feature>
<feature type="domain" description="Methyltransferase" evidence="6">
    <location>
        <begin position="108"/>
        <end position="237"/>
    </location>
</feature>
<dbReference type="InterPro" id="IPR025714">
    <property type="entry name" value="Methyltranfer_dom"/>
</dbReference>
<evidence type="ECO:0000256" key="3">
    <source>
        <dbReference type="ARBA" id="ARBA00022691"/>
    </source>
</evidence>
<dbReference type="PANTHER" id="PTHR18895:SF74">
    <property type="entry name" value="MTRF1L RELEASE FACTOR GLUTAMINE METHYLTRANSFERASE"/>
    <property type="match status" value="1"/>
</dbReference>
<dbReference type="NCBIfam" id="TIGR03534">
    <property type="entry name" value="RF_mod_PrmC"/>
    <property type="match status" value="1"/>
</dbReference>
<dbReference type="Pfam" id="PF13847">
    <property type="entry name" value="Methyltransf_31"/>
    <property type="match status" value="1"/>
</dbReference>
<evidence type="ECO:0000259" key="7">
    <source>
        <dbReference type="Pfam" id="PF17827"/>
    </source>
</evidence>
<dbReference type="GO" id="GO:0102559">
    <property type="term" value="F:peptide chain release factor N(5)-glutamine methyltransferase activity"/>
    <property type="evidence" value="ECO:0007669"/>
    <property type="project" value="UniProtKB-EC"/>
</dbReference>
<accession>A0A2P7NV54</accession>
<evidence type="ECO:0000313" key="8">
    <source>
        <dbReference type="EMBL" id="PSJ17319.1"/>
    </source>
</evidence>
<evidence type="ECO:0000256" key="1">
    <source>
        <dbReference type="ARBA" id="ARBA00022603"/>
    </source>
</evidence>
<dbReference type="SUPFAM" id="SSF53335">
    <property type="entry name" value="S-adenosyl-L-methionine-dependent methyltransferases"/>
    <property type="match status" value="1"/>
</dbReference>
<evidence type="ECO:0000256" key="5">
    <source>
        <dbReference type="HAMAP-Rule" id="MF_02126"/>
    </source>
</evidence>
<feature type="binding site" evidence="5">
    <location>
        <position position="182"/>
    </location>
    <ligand>
        <name>S-adenosyl-L-methionine</name>
        <dbReference type="ChEBI" id="CHEBI:59789"/>
    </ligand>
</feature>
<feature type="binding site" evidence="5">
    <location>
        <begin position="116"/>
        <end position="120"/>
    </location>
    <ligand>
        <name>S-adenosyl-L-methionine</name>
        <dbReference type="ChEBI" id="CHEBI:59789"/>
    </ligand>
</feature>
<keyword evidence="2 5" id="KW-0808">Transferase</keyword>
<sequence>MQPVTISQALDHANTLIDRIDAILLLQQVLVVSHAFLLTYPDQILTAQQFNQFSNLVQQRIEGVPVAYLIGERAFFDLTFKVTEAVLIPRPETELLVEWALKLLSPNKFCKILDLGTGSGALGISIASLRPQSQVIAVDLSPDAINVCRRNVENLKVTNLNAICGNWFDELLGQKFDLIVSNPPYVSEDDPHLQQGDLRFEPKMALSAGEHGMSCITHIINEAPSHLSNDGWLLLEHGYDQAETCRQLLRDKDFSNICSYPDLAGIMRVSGGQLNLSK</sequence>
<comment type="similarity">
    <text evidence="5">Belongs to the protein N5-glutamine methyltransferase family. PrmC subfamily.</text>
</comment>
<proteinExistence type="inferred from homology"/>
<dbReference type="HAMAP" id="MF_02126">
    <property type="entry name" value="RF_methyltr_PrmC"/>
    <property type="match status" value="1"/>
</dbReference>
<dbReference type="InterPro" id="IPR004556">
    <property type="entry name" value="HemK-like"/>
</dbReference>
<dbReference type="PANTHER" id="PTHR18895">
    <property type="entry name" value="HEMK METHYLTRANSFERASE"/>
    <property type="match status" value="1"/>
</dbReference>
<dbReference type="InterPro" id="IPR019874">
    <property type="entry name" value="RF_methyltr_PrmC"/>
</dbReference>
<evidence type="ECO:0000313" key="9">
    <source>
        <dbReference type="Proteomes" id="UP000241912"/>
    </source>
</evidence>
<dbReference type="AlphaFoldDB" id="A0A2P7NV54"/>
<dbReference type="Pfam" id="PF17827">
    <property type="entry name" value="PrmC_N"/>
    <property type="match status" value="1"/>
</dbReference>
<dbReference type="CDD" id="cd02440">
    <property type="entry name" value="AdoMet_MTases"/>
    <property type="match status" value="1"/>
</dbReference>
<gene>
    <name evidence="5 8" type="primary">prmC</name>
    <name evidence="8" type="ORF">C7H79_08865</name>
</gene>
<comment type="function">
    <text evidence="5">Methylates the class 1 translation termination release factors RF1/PrfA and RF2/PrfB on the glutamine residue of the universally conserved GGQ motif.</text>
</comment>
<dbReference type="InterPro" id="IPR029063">
    <property type="entry name" value="SAM-dependent_MTases_sf"/>
</dbReference>
<name>A0A2P7NV54_9PROT</name>
<dbReference type="OrthoDB" id="9800643at2"/>